<name>A0A7S3CMC5_9SPIT</name>
<evidence type="ECO:0000313" key="1">
    <source>
        <dbReference type="EMBL" id="CAE0232230.1"/>
    </source>
</evidence>
<reference evidence="1" key="1">
    <citation type="submission" date="2021-01" db="EMBL/GenBank/DDBJ databases">
        <authorList>
            <person name="Corre E."/>
            <person name="Pelletier E."/>
            <person name="Niang G."/>
            <person name="Scheremetjew M."/>
            <person name="Finn R."/>
            <person name="Kale V."/>
            <person name="Holt S."/>
            <person name="Cochrane G."/>
            <person name="Meng A."/>
            <person name="Brown T."/>
            <person name="Cohen L."/>
        </authorList>
    </citation>
    <scope>NUCLEOTIDE SEQUENCE</scope>
    <source>
        <strain evidence="1">Ras09</strain>
    </source>
</reference>
<proteinExistence type="predicted"/>
<sequence length="121" mass="13819">MEEVKEKEAKEKGFDAQKHTISDFNAKDGVSDIQSEVNPAYINPSHSNRDENLVDDNDSILNSFLKRKESVISSLTQISKLKFEDNPEKQEEVVRYVADALNQEASLYKAYAQYDKSSQEQ</sequence>
<accession>A0A7S3CMC5</accession>
<dbReference type="EMBL" id="HBIA01007919">
    <property type="protein sequence ID" value="CAE0232230.1"/>
    <property type="molecule type" value="Transcribed_RNA"/>
</dbReference>
<dbReference type="AlphaFoldDB" id="A0A7S3CMC5"/>
<gene>
    <name evidence="1" type="ORF">SRAS04492_LOCUS4028</name>
</gene>
<protein>
    <submittedName>
        <fullName evidence="1">Uncharacterized protein</fullName>
    </submittedName>
</protein>
<organism evidence="1">
    <name type="scientific">Strombidium rassoulzadegani</name>
    <dbReference type="NCBI Taxonomy" id="1082188"/>
    <lineage>
        <taxon>Eukaryota</taxon>
        <taxon>Sar</taxon>
        <taxon>Alveolata</taxon>
        <taxon>Ciliophora</taxon>
        <taxon>Intramacronucleata</taxon>
        <taxon>Spirotrichea</taxon>
        <taxon>Oligotrichia</taxon>
        <taxon>Strombidiidae</taxon>
        <taxon>Strombidium</taxon>
    </lineage>
</organism>